<feature type="non-terminal residue" evidence="4">
    <location>
        <position position="112"/>
    </location>
</feature>
<dbReference type="PANTHER" id="PTHR43163">
    <property type="entry name" value="DIPEPTIDE TRANSPORT SYSTEM PERMEASE PROTEIN DPPB-RELATED"/>
    <property type="match status" value="1"/>
</dbReference>
<dbReference type="GO" id="GO:0005886">
    <property type="term" value="C:plasma membrane"/>
    <property type="evidence" value="ECO:0007669"/>
    <property type="project" value="UniProtKB-SubCell"/>
</dbReference>
<organism evidence="4">
    <name type="scientific">marine metagenome</name>
    <dbReference type="NCBI Taxonomy" id="408172"/>
    <lineage>
        <taxon>unclassified sequences</taxon>
        <taxon>metagenomes</taxon>
        <taxon>ecological metagenomes</taxon>
    </lineage>
</organism>
<comment type="subcellular location">
    <subcellularLocation>
        <location evidence="1">Cell membrane</location>
        <topology evidence="1">Multi-pass membrane protein</topology>
    </subcellularLocation>
</comment>
<evidence type="ECO:0000313" key="4">
    <source>
        <dbReference type="EMBL" id="SVB10309.1"/>
    </source>
</evidence>
<dbReference type="EMBL" id="UINC01028756">
    <property type="protein sequence ID" value="SVB10309.1"/>
    <property type="molecule type" value="Genomic_DNA"/>
</dbReference>
<keyword evidence="3" id="KW-1003">Cell membrane</keyword>
<proteinExistence type="predicted"/>
<keyword evidence="3" id="KW-0472">Membrane</keyword>
<keyword evidence="2" id="KW-0813">Transport</keyword>
<name>A0A382B9H0_9ZZZZ</name>
<dbReference type="PANTHER" id="PTHR43163:SF2">
    <property type="entry name" value="ABC TRANSPORTER PERMEASE PROTEIN"/>
    <property type="match status" value="1"/>
</dbReference>
<evidence type="ECO:0000256" key="2">
    <source>
        <dbReference type="ARBA" id="ARBA00022448"/>
    </source>
</evidence>
<gene>
    <name evidence="4" type="ORF">METZ01_LOCUS163163</name>
</gene>
<evidence type="ECO:0000256" key="1">
    <source>
        <dbReference type="ARBA" id="ARBA00004651"/>
    </source>
</evidence>
<protein>
    <submittedName>
        <fullName evidence="4">Uncharacterized protein</fullName>
    </submittedName>
</protein>
<reference evidence="4" key="1">
    <citation type="submission" date="2018-05" db="EMBL/GenBank/DDBJ databases">
        <authorList>
            <person name="Lanie J.A."/>
            <person name="Ng W.-L."/>
            <person name="Kazmierczak K.M."/>
            <person name="Andrzejewski T.M."/>
            <person name="Davidsen T.M."/>
            <person name="Wayne K.J."/>
            <person name="Tettelin H."/>
            <person name="Glass J.I."/>
            <person name="Rusch D."/>
            <person name="Podicherti R."/>
            <person name="Tsui H.-C.T."/>
            <person name="Winkler M.E."/>
        </authorList>
    </citation>
    <scope>NUCLEOTIDE SEQUENCE</scope>
</reference>
<sequence>MAFLVRRLAFMFAVVFAATFLAYSAMNVLGDPLFNVVGFYASVDCDAVLAGEVEDVIGTRPGSTVGECQIVAEAREKYHLNDPLPVRYGRWVGAMAQGDFGESFKNYMPVST</sequence>
<accession>A0A382B9H0</accession>
<evidence type="ECO:0000256" key="3">
    <source>
        <dbReference type="ARBA" id="ARBA00022475"/>
    </source>
</evidence>
<dbReference type="AlphaFoldDB" id="A0A382B9H0"/>